<feature type="transmembrane region" description="Helical" evidence="1">
    <location>
        <begin position="271"/>
        <end position="290"/>
    </location>
</feature>
<evidence type="ECO:0000313" key="4">
    <source>
        <dbReference type="Proteomes" id="UP000276634"/>
    </source>
</evidence>
<sequence>MHPHRKAYLYAAGAVAAWSTVASAFKLTLARLSPLEMLWYASAASTAAVALVLARRGRLAAALRWRGRRLARSAALGLLNPLAYYLVLFEAYDRLPAQEAQPLNYGWPIVLVLLSALVLRQRVRAGEVAALAVSLAGVAVISTRGELAAMRITDPLGVGLALGSTVIWAAYWLANLRDEADPVERLFWNFAFGTLWVTLVVLAAGALRPPSPAGLAGAVYVGLFEMGLTFVLWLQALRHARTTAQVSGLIYLSPFLSLILIHLVVGEPIYPSTPVGLALIVGGIAAREWFGRQRAA</sequence>
<dbReference type="OrthoDB" id="5729944at2"/>
<feature type="transmembrane region" description="Helical" evidence="1">
    <location>
        <begin position="246"/>
        <end position="265"/>
    </location>
</feature>
<dbReference type="EMBL" id="RJVI01000001">
    <property type="protein sequence ID" value="ROR34443.1"/>
    <property type="molecule type" value="Genomic_DNA"/>
</dbReference>
<dbReference type="Proteomes" id="UP000276634">
    <property type="component" value="Unassembled WGS sequence"/>
</dbReference>
<dbReference type="PANTHER" id="PTHR22911">
    <property type="entry name" value="ACYL-MALONYL CONDENSING ENZYME-RELATED"/>
    <property type="match status" value="1"/>
</dbReference>
<feature type="domain" description="EamA" evidence="2">
    <location>
        <begin position="6"/>
        <end position="143"/>
    </location>
</feature>
<comment type="caution">
    <text evidence="3">The sequence shown here is derived from an EMBL/GenBank/DDBJ whole genome shotgun (WGS) entry which is preliminary data.</text>
</comment>
<feature type="transmembrane region" description="Helical" evidence="1">
    <location>
        <begin position="213"/>
        <end position="234"/>
    </location>
</feature>
<keyword evidence="4" id="KW-1185">Reference proteome</keyword>
<keyword evidence="1" id="KW-1133">Transmembrane helix</keyword>
<feature type="transmembrane region" description="Helical" evidence="1">
    <location>
        <begin position="37"/>
        <end position="54"/>
    </location>
</feature>
<reference evidence="3 4" key="1">
    <citation type="submission" date="2018-11" db="EMBL/GenBank/DDBJ databases">
        <title>Genomic Encyclopedia of Type Strains, Phase IV (KMG-IV): sequencing the most valuable type-strain genomes for metagenomic binning, comparative biology and taxonomic classification.</title>
        <authorList>
            <person name="Goeker M."/>
        </authorList>
    </citation>
    <scope>NUCLEOTIDE SEQUENCE [LARGE SCALE GENOMIC DNA]</scope>
    <source>
        <strain evidence="3 4">DSM 100275</strain>
    </source>
</reference>
<feature type="transmembrane region" description="Helical" evidence="1">
    <location>
        <begin position="74"/>
        <end position="92"/>
    </location>
</feature>
<dbReference type="InterPro" id="IPR000620">
    <property type="entry name" value="EamA_dom"/>
</dbReference>
<evidence type="ECO:0000313" key="3">
    <source>
        <dbReference type="EMBL" id="ROR34443.1"/>
    </source>
</evidence>
<evidence type="ECO:0000259" key="2">
    <source>
        <dbReference type="Pfam" id="PF00892"/>
    </source>
</evidence>
<feature type="transmembrane region" description="Helical" evidence="1">
    <location>
        <begin position="156"/>
        <end position="174"/>
    </location>
</feature>
<feature type="transmembrane region" description="Helical" evidence="1">
    <location>
        <begin position="186"/>
        <end position="207"/>
    </location>
</feature>
<keyword evidence="1" id="KW-0812">Transmembrane</keyword>
<dbReference type="GO" id="GO:0016020">
    <property type="term" value="C:membrane"/>
    <property type="evidence" value="ECO:0007669"/>
    <property type="project" value="InterPro"/>
</dbReference>
<gene>
    <name evidence="3" type="ORF">EDC57_0341</name>
</gene>
<dbReference type="InterPro" id="IPR037185">
    <property type="entry name" value="EmrE-like"/>
</dbReference>
<keyword evidence="1" id="KW-0472">Membrane</keyword>
<dbReference type="RefSeq" id="WP_123399621.1">
    <property type="nucleotide sequence ID" value="NZ_RJVI01000001.1"/>
</dbReference>
<dbReference type="AlphaFoldDB" id="A0A3N1Y6L5"/>
<dbReference type="PANTHER" id="PTHR22911:SF137">
    <property type="entry name" value="SOLUTE CARRIER FAMILY 35 MEMBER G2-RELATED"/>
    <property type="match status" value="1"/>
</dbReference>
<feature type="transmembrane region" description="Helical" evidence="1">
    <location>
        <begin position="104"/>
        <end position="121"/>
    </location>
</feature>
<protein>
    <submittedName>
        <fullName evidence="3">Drug/metabolite transporter (DMT)-like permease</fullName>
    </submittedName>
</protein>
<feature type="transmembrane region" description="Helical" evidence="1">
    <location>
        <begin position="7"/>
        <end position="25"/>
    </location>
</feature>
<proteinExistence type="predicted"/>
<evidence type="ECO:0000256" key="1">
    <source>
        <dbReference type="SAM" id="Phobius"/>
    </source>
</evidence>
<dbReference type="SUPFAM" id="SSF103481">
    <property type="entry name" value="Multidrug resistance efflux transporter EmrE"/>
    <property type="match status" value="2"/>
</dbReference>
<dbReference type="Pfam" id="PF00892">
    <property type="entry name" value="EamA"/>
    <property type="match status" value="2"/>
</dbReference>
<name>A0A3N1Y6L5_9GAMM</name>
<feature type="transmembrane region" description="Helical" evidence="1">
    <location>
        <begin position="128"/>
        <end position="150"/>
    </location>
</feature>
<feature type="domain" description="EamA" evidence="2">
    <location>
        <begin position="156"/>
        <end position="285"/>
    </location>
</feature>
<accession>A0A3N1Y6L5</accession>
<organism evidence="3 4">
    <name type="scientific">Inmirania thermothiophila</name>
    <dbReference type="NCBI Taxonomy" id="1750597"/>
    <lineage>
        <taxon>Bacteria</taxon>
        <taxon>Pseudomonadati</taxon>
        <taxon>Pseudomonadota</taxon>
        <taxon>Gammaproteobacteria</taxon>
        <taxon>Chromatiales</taxon>
        <taxon>Ectothiorhodospiraceae</taxon>
        <taxon>Inmirania</taxon>
    </lineage>
</organism>